<organism evidence="10 11">
    <name type="scientific">Algoriphagus kandeliae</name>
    <dbReference type="NCBI Taxonomy" id="2562278"/>
    <lineage>
        <taxon>Bacteria</taxon>
        <taxon>Pseudomonadati</taxon>
        <taxon>Bacteroidota</taxon>
        <taxon>Cytophagia</taxon>
        <taxon>Cytophagales</taxon>
        <taxon>Cyclobacteriaceae</taxon>
        <taxon>Algoriphagus</taxon>
    </lineage>
</organism>
<dbReference type="GO" id="GO:0070403">
    <property type="term" value="F:NAD+ binding"/>
    <property type="evidence" value="ECO:0007669"/>
    <property type="project" value="InterPro"/>
</dbReference>
<dbReference type="Pfam" id="PF00378">
    <property type="entry name" value="ECH_1"/>
    <property type="match status" value="1"/>
</dbReference>
<dbReference type="Pfam" id="PF02737">
    <property type="entry name" value="3HCDH_N"/>
    <property type="match status" value="1"/>
</dbReference>
<gene>
    <name evidence="10" type="ORF">E4S40_05625</name>
</gene>
<dbReference type="PANTHER" id="PTHR48075:SF7">
    <property type="entry name" value="3-HYDROXYACYL-COA DEHYDROGENASE-RELATED"/>
    <property type="match status" value="1"/>
</dbReference>
<dbReference type="EMBL" id="SPSB01000002">
    <property type="protein sequence ID" value="TFV95701.1"/>
    <property type="molecule type" value="Genomic_DNA"/>
</dbReference>
<dbReference type="InterPro" id="IPR036291">
    <property type="entry name" value="NAD(P)-bd_dom_sf"/>
</dbReference>
<keyword evidence="3" id="KW-0442">Lipid degradation</keyword>
<evidence type="ECO:0000313" key="10">
    <source>
        <dbReference type="EMBL" id="TFV95701.1"/>
    </source>
</evidence>
<dbReference type="Pfam" id="PF00725">
    <property type="entry name" value="3HCDH"/>
    <property type="match status" value="1"/>
</dbReference>
<evidence type="ECO:0000256" key="5">
    <source>
        <dbReference type="ARBA" id="ARBA00023027"/>
    </source>
</evidence>
<dbReference type="InterPro" id="IPR001753">
    <property type="entry name" value="Enoyl-CoA_hydra/iso"/>
</dbReference>
<accession>A0A4Y9QT51</accession>
<keyword evidence="5" id="KW-0520">NAD</keyword>
<dbReference type="UniPathway" id="UPA00659"/>
<comment type="catalytic activity">
    <reaction evidence="7">
        <text>a (3S)-3-hydroxyacyl-CoA + NAD(+) = a 3-oxoacyl-CoA + NADH + H(+)</text>
        <dbReference type="Rhea" id="RHEA:22432"/>
        <dbReference type="ChEBI" id="CHEBI:15378"/>
        <dbReference type="ChEBI" id="CHEBI:57318"/>
        <dbReference type="ChEBI" id="CHEBI:57540"/>
        <dbReference type="ChEBI" id="CHEBI:57945"/>
        <dbReference type="ChEBI" id="CHEBI:90726"/>
        <dbReference type="EC" id="1.1.1.35"/>
    </reaction>
</comment>
<dbReference type="InterPro" id="IPR006176">
    <property type="entry name" value="3-OHacyl-CoA_DH_NAD-bd"/>
</dbReference>
<feature type="domain" description="3-hydroxyacyl-CoA dehydrogenase NAD binding" evidence="9">
    <location>
        <begin position="7"/>
        <end position="205"/>
    </location>
</feature>
<dbReference type="SUPFAM" id="SSF52096">
    <property type="entry name" value="ClpP/crotonase"/>
    <property type="match status" value="1"/>
</dbReference>
<dbReference type="SUPFAM" id="SSF51735">
    <property type="entry name" value="NAD(P)-binding Rossmann-fold domains"/>
    <property type="match status" value="1"/>
</dbReference>
<comment type="pathway">
    <text evidence="1">Lipid metabolism; fatty acid beta-oxidation.</text>
</comment>
<feature type="domain" description="3-hydroxyacyl-CoA dehydrogenase C-terminal" evidence="8">
    <location>
        <begin position="208"/>
        <end position="307"/>
    </location>
</feature>
<dbReference type="CDD" id="cd06558">
    <property type="entry name" value="crotonase-like"/>
    <property type="match status" value="1"/>
</dbReference>
<dbReference type="GO" id="GO:0003857">
    <property type="term" value="F:(3S)-3-hydroxyacyl-CoA dehydrogenase (NAD+) activity"/>
    <property type="evidence" value="ECO:0007669"/>
    <property type="project" value="UniProtKB-EC"/>
</dbReference>
<dbReference type="SUPFAM" id="SSF48179">
    <property type="entry name" value="6-phosphogluconate dehydrogenase C-terminal domain-like"/>
    <property type="match status" value="2"/>
</dbReference>
<keyword evidence="11" id="KW-1185">Reference proteome</keyword>
<evidence type="ECO:0000256" key="3">
    <source>
        <dbReference type="ARBA" id="ARBA00022963"/>
    </source>
</evidence>
<keyword evidence="4" id="KW-0560">Oxidoreductase</keyword>
<evidence type="ECO:0000259" key="9">
    <source>
        <dbReference type="Pfam" id="PF02737"/>
    </source>
</evidence>
<dbReference type="Proteomes" id="UP000297647">
    <property type="component" value="Unassembled WGS sequence"/>
</dbReference>
<proteinExistence type="predicted"/>
<keyword evidence="2" id="KW-0276">Fatty acid metabolism</keyword>
<name>A0A4Y9QT51_9BACT</name>
<protein>
    <submittedName>
        <fullName evidence="10">3-hydroxyacyl-CoA dehydrogenase/enoyl-CoA hydratase family protein</fullName>
    </submittedName>
</protein>
<evidence type="ECO:0000259" key="8">
    <source>
        <dbReference type="Pfam" id="PF00725"/>
    </source>
</evidence>
<comment type="caution">
    <text evidence="10">The sequence shown here is derived from an EMBL/GenBank/DDBJ whole genome shotgun (WGS) entry which is preliminary data.</text>
</comment>
<evidence type="ECO:0000313" key="11">
    <source>
        <dbReference type="Proteomes" id="UP000297647"/>
    </source>
</evidence>
<dbReference type="InterPro" id="IPR006108">
    <property type="entry name" value="3HC_DH_C"/>
</dbReference>
<keyword evidence="6" id="KW-0443">Lipid metabolism</keyword>
<dbReference type="Gene3D" id="1.10.1040.50">
    <property type="match status" value="1"/>
</dbReference>
<dbReference type="InterPro" id="IPR008927">
    <property type="entry name" value="6-PGluconate_DH-like_C_sf"/>
</dbReference>
<dbReference type="PANTHER" id="PTHR48075">
    <property type="entry name" value="3-HYDROXYACYL-COA DEHYDROGENASE FAMILY PROTEIN"/>
    <property type="match status" value="1"/>
</dbReference>
<evidence type="ECO:0000256" key="6">
    <source>
        <dbReference type="ARBA" id="ARBA00023098"/>
    </source>
</evidence>
<dbReference type="GO" id="GO:0006635">
    <property type="term" value="P:fatty acid beta-oxidation"/>
    <property type="evidence" value="ECO:0007669"/>
    <property type="project" value="UniProtKB-UniPathway"/>
</dbReference>
<dbReference type="RefSeq" id="WP_135072051.1">
    <property type="nucleotide sequence ID" value="NZ_SPSB01000002.1"/>
</dbReference>
<reference evidence="10 11" key="1">
    <citation type="submission" date="2019-03" db="EMBL/GenBank/DDBJ databases">
        <title>Algoriphagus sp. nov, a new strain isolated from root system soil of mangrove plant Kandelia.</title>
        <authorList>
            <person name="Yin Q."/>
            <person name="Wang K."/>
            <person name="Song Z."/>
        </authorList>
    </citation>
    <scope>NUCLEOTIDE SEQUENCE [LARGE SCALE GENOMIC DNA]</scope>
    <source>
        <strain evidence="10 11">XY-J91</strain>
    </source>
</reference>
<evidence type="ECO:0000256" key="7">
    <source>
        <dbReference type="ARBA" id="ARBA00049556"/>
    </source>
</evidence>
<evidence type="ECO:0000256" key="4">
    <source>
        <dbReference type="ARBA" id="ARBA00023002"/>
    </source>
</evidence>
<dbReference type="InterPro" id="IPR029045">
    <property type="entry name" value="ClpP/crotonase-like_dom_sf"/>
</dbReference>
<sequence length="801" mass="89583">MNKTIRKVAILGSGVMGSRIACHFANIGVEVLLLDIVPFELTEDEQKKGLTKENPAVRNRIVNTALQNTLKAKPSPIYDQSFASRITTGNFDDDLPKIKDVDWIMEVVVERLDIKQQLFEKVEKYRKPGTLITSNTSGIPMHMMCEGRSEDFQINFAGTHFFNPPRYLRLLEIIPGPKTKPEIVDFLMDYGDRFLGKETVLCKDTPAFIANRIGVYAIISGMHTIEKMGLGVSEVDKLTGPVIGRAKSATFRTMDVVGLDTTVNVANNLYKALPHDESRDKFKLPKIVEVLYENKWFGDKTGQGYFKMIRHKDGRKELKELDFNTFEYKDVEKPKFKALEASKEIDDLKKRIKFLVNFEDKAGEFYRASFYDLFKYVSHRIPEISDELYRIDQAVSAGFGWELGPFETWDVLGVKETVEKMEAAGEKAAAWVHEMLDAGNDSFYKVENGKKKYYDIPSKSYVEIPGTSDFIILDTLKAADKKIWGNAGASIYDMGDEVIGLEFHTKMNSMGAEVIEGINTAISMAEKSYKGLVIGNEGGNFSAGANLAMLFMFAGDQDFDEINLMIAQFQKTMMRARYSSVPVVVAPHNMALGGGCELSLHADHIQAHAELYMGLVEVGVGLIPAGGGTKEMTRRFSNRVIPGDVELNHLQEYFMNIAMAKVSTSAEEARALGYLRPQDGITLNRKRQLAEAKAKVIALSDAGYTQPMEQTNIRVLGKTSLALFEAGITGMIYGNYISEHDAKIARKLAWVMSGGDLSAPTEVSEQYLLDLEREAFLSLTGEKKTLERIHSILFKGKPLRN</sequence>
<dbReference type="Gene3D" id="3.40.50.720">
    <property type="entry name" value="NAD(P)-binding Rossmann-like Domain"/>
    <property type="match status" value="1"/>
</dbReference>
<dbReference type="Gene3D" id="3.90.226.10">
    <property type="entry name" value="2-enoyl-CoA Hydratase, Chain A, domain 1"/>
    <property type="match status" value="1"/>
</dbReference>
<dbReference type="OrthoDB" id="9771883at2"/>
<dbReference type="AlphaFoldDB" id="A0A4Y9QT51"/>
<evidence type="ECO:0000256" key="2">
    <source>
        <dbReference type="ARBA" id="ARBA00022832"/>
    </source>
</evidence>
<evidence type="ECO:0000256" key="1">
    <source>
        <dbReference type="ARBA" id="ARBA00005005"/>
    </source>
</evidence>